<keyword evidence="1" id="KW-0732">Signal</keyword>
<evidence type="ECO:0000313" key="2">
    <source>
        <dbReference type="EMBL" id="QMW81100.1"/>
    </source>
</evidence>
<dbReference type="AlphaFoldDB" id="A0A7G5N2K7"/>
<accession>A0A7G5N2K7</accession>
<sequence>MKRKFVALGMSVMMAAGCLAGCGGSTNNREKQAAENKSGGKVLNIYCFDDSFKTLVEDYYLPTGRLPEDVELNWITVPSADNAYQNSLDEALLKQDEVSADKRVDMFLVEADYALKYAQSDMTLDVEKDLGLTEEQMSQMYDYTKQIMTTEEGSIKGVTAFASPGLFTYRRSIAKDVLGTDDPVQVQEYLTDWDKFDEAAVMAKEKGYKMLSGYSDSYRVFSNNVSQPWVDGTKIQIDKNIENWIEQTKEYTDKEYNNKHGIWSDGWTADQGSSGNVFGFFLPTWGINFTLMANSLDTAVADGGKEEVGNGIYGDYGVCQGPQSWYWGGTWYCPAKGTDNIDEIKDLLEFFCCEKDSMKKMATDTLDFSNNKEAMKEVADSDYSSAFLGGQNPYGDFCESAENIDMKYTSIYDQGLNDGIGKAMGDYFDGNVDYETAMENFYKIAQEKYPELEK</sequence>
<dbReference type="GeneID" id="75053415"/>
<name>A0A7G5N2K7_9FIRM</name>
<evidence type="ECO:0000313" key="3">
    <source>
        <dbReference type="Proteomes" id="UP000515789"/>
    </source>
</evidence>
<proteinExistence type="predicted"/>
<dbReference type="SUPFAM" id="SSF53850">
    <property type="entry name" value="Periplasmic binding protein-like II"/>
    <property type="match status" value="1"/>
</dbReference>
<dbReference type="Proteomes" id="UP000515789">
    <property type="component" value="Chromosome"/>
</dbReference>
<reference evidence="2 3" key="1">
    <citation type="submission" date="2019-04" db="EMBL/GenBank/DDBJ databases">
        <authorList>
            <person name="Schori C."/>
            <person name="Ahrens C."/>
        </authorList>
    </citation>
    <scope>NUCLEOTIDE SEQUENCE [LARGE SCALE GENOMIC DNA]</scope>
    <source>
        <strain evidence="2 3">DSM 2950</strain>
    </source>
</reference>
<organism evidence="2 3">
    <name type="scientific">Blautia producta</name>
    <dbReference type="NCBI Taxonomy" id="33035"/>
    <lineage>
        <taxon>Bacteria</taxon>
        <taxon>Bacillati</taxon>
        <taxon>Bacillota</taxon>
        <taxon>Clostridia</taxon>
        <taxon>Lachnospirales</taxon>
        <taxon>Lachnospiraceae</taxon>
        <taxon>Blautia</taxon>
    </lineage>
</organism>
<feature type="signal peptide" evidence="1">
    <location>
        <begin position="1"/>
        <end position="20"/>
    </location>
</feature>
<dbReference type="Gene3D" id="3.40.190.10">
    <property type="entry name" value="Periplasmic binding protein-like II"/>
    <property type="match status" value="1"/>
</dbReference>
<dbReference type="RefSeq" id="WP_018597158.1">
    <property type="nucleotide sequence ID" value="NZ_AP031416.1"/>
</dbReference>
<dbReference type="PROSITE" id="PS51257">
    <property type="entry name" value="PROKAR_LIPOPROTEIN"/>
    <property type="match status" value="1"/>
</dbReference>
<gene>
    <name evidence="2" type="ORF">E5259_28000</name>
</gene>
<evidence type="ECO:0000256" key="1">
    <source>
        <dbReference type="SAM" id="SignalP"/>
    </source>
</evidence>
<feature type="chain" id="PRO_5038503538" evidence="1">
    <location>
        <begin position="21"/>
        <end position="454"/>
    </location>
</feature>
<protein>
    <submittedName>
        <fullName evidence="2">Carbohydrate ABC transporter substrate-binding protein</fullName>
    </submittedName>
</protein>
<dbReference type="EMBL" id="CP039126">
    <property type="protein sequence ID" value="QMW81100.1"/>
    <property type="molecule type" value="Genomic_DNA"/>
</dbReference>